<dbReference type="SMART" id="SM00356">
    <property type="entry name" value="ZnF_C3H1"/>
    <property type="match status" value="1"/>
</dbReference>
<dbReference type="SUPFAM" id="SSF90229">
    <property type="entry name" value="CCCH zinc finger"/>
    <property type="match status" value="1"/>
</dbReference>
<name>W9S744_9ROSA</name>
<accession>W9S744</accession>
<evidence type="ECO:0000256" key="2">
    <source>
        <dbReference type="ARBA" id="ARBA00022771"/>
    </source>
</evidence>
<feature type="compositionally biased region" description="Polar residues" evidence="8">
    <location>
        <begin position="460"/>
        <end position="469"/>
    </location>
</feature>
<evidence type="ECO:0000256" key="6">
    <source>
        <dbReference type="PROSITE-ProRule" id="PRU00176"/>
    </source>
</evidence>
<dbReference type="OrthoDB" id="1897736at2759"/>
<dbReference type="Gene3D" id="4.10.1000.10">
    <property type="entry name" value="Zinc finger, CCCH-type"/>
    <property type="match status" value="1"/>
</dbReference>
<feature type="domain" description="RRM" evidence="9">
    <location>
        <begin position="258"/>
        <end position="334"/>
    </location>
</feature>
<dbReference type="InterPro" id="IPR036855">
    <property type="entry name" value="Znf_CCCH_sf"/>
</dbReference>
<dbReference type="SUPFAM" id="SSF54928">
    <property type="entry name" value="RNA-binding domain, RBD"/>
    <property type="match status" value="1"/>
</dbReference>
<keyword evidence="3 7" id="KW-0862">Zinc</keyword>
<feature type="zinc finger region" description="C3H1-type" evidence="7">
    <location>
        <begin position="142"/>
        <end position="169"/>
    </location>
</feature>
<dbReference type="STRING" id="981085.W9S744"/>
<organism evidence="11 12">
    <name type="scientific">Morus notabilis</name>
    <dbReference type="NCBI Taxonomy" id="981085"/>
    <lineage>
        <taxon>Eukaryota</taxon>
        <taxon>Viridiplantae</taxon>
        <taxon>Streptophyta</taxon>
        <taxon>Embryophyta</taxon>
        <taxon>Tracheophyta</taxon>
        <taxon>Spermatophyta</taxon>
        <taxon>Magnoliopsida</taxon>
        <taxon>eudicotyledons</taxon>
        <taxon>Gunneridae</taxon>
        <taxon>Pentapetalae</taxon>
        <taxon>rosids</taxon>
        <taxon>fabids</taxon>
        <taxon>Rosales</taxon>
        <taxon>Moraceae</taxon>
        <taxon>Moreae</taxon>
        <taxon>Morus</taxon>
    </lineage>
</organism>
<keyword evidence="2 7" id="KW-0863">Zinc-finger</keyword>
<keyword evidence="12" id="KW-1185">Reference proteome</keyword>
<keyword evidence="1 7" id="KW-0479">Metal-binding</keyword>
<dbReference type="GO" id="GO:0008270">
    <property type="term" value="F:zinc ion binding"/>
    <property type="evidence" value="ECO:0007669"/>
    <property type="project" value="UniProtKB-KW"/>
</dbReference>
<dbReference type="Proteomes" id="UP000030645">
    <property type="component" value="Unassembled WGS sequence"/>
</dbReference>
<dbReference type="Pfam" id="PF00642">
    <property type="entry name" value="zf-CCCH"/>
    <property type="match status" value="1"/>
</dbReference>
<evidence type="ECO:0000256" key="1">
    <source>
        <dbReference type="ARBA" id="ARBA00022723"/>
    </source>
</evidence>
<evidence type="ECO:0000313" key="12">
    <source>
        <dbReference type="Proteomes" id="UP000030645"/>
    </source>
</evidence>
<dbReference type="AlphaFoldDB" id="W9S744"/>
<dbReference type="PANTHER" id="PTHR24009">
    <property type="entry name" value="RNA-BINDING (RRM/RBD/RNP MOTIFS)"/>
    <property type="match status" value="1"/>
</dbReference>
<keyword evidence="4 6" id="KW-0694">RNA-binding</keyword>
<keyword evidence="5" id="KW-0238">DNA-binding</keyword>
<dbReference type="FunFam" id="3.30.70.330:FF:000678">
    <property type="entry name" value="zinc finger CCCH domain-containing protein 53-like isoform X2"/>
    <property type="match status" value="1"/>
</dbReference>
<evidence type="ECO:0000256" key="5">
    <source>
        <dbReference type="ARBA" id="ARBA00023125"/>
    </source>
</evidence>
<dbReference type="InterPro" id="IPR035979">
    <property type="entry name" value="RBD_domain_sf"/>
</dbReference>
<gene>
    <name evidence="11" type="ORF">L484_015325</name>
</gene>
<dbReference type="GO" id="GO:0003723">
    <property type="term" value="F:RNA binding"/>
    <property type="evidence" value="ECO:0007669"/>
    <property type="project" value="UniProtKB-UniRule"/>
</dbReference>
<protein>
    <submittedName>
        <fullName evidence="11">Zinc finger CCCH domain-containing protein 46</fullName>
    </submittedName>
</protein>
<dbReference type="Gene3D" id="3.30.70.330">
    <property type="match status" value="1"/>
</dbReference>
<dbReference type="EMBL" id="KE345064">
    <property type="protein sequence ID" value="EXB93337.1"/>
    <property type="molecule type" value="Genomic_DNA"/>
</dbReference>
<evidence type="ECO:0000256" key="8">
    <source>
        <dbReference type="SAM" id="MobiDB-lite"/>
    </source>
</evidence>
<evidence type="ECO:0000259" key="10">
    <source>
        <dbReference type="PROSITE" id="PS50103"/>
    </source>
</evidence>
<dbReference type="InterPro" id="IPR056276">
    <property type="entry name" value="AtC3H46-like_PABC-like"/>
</dbReference>
<evidence type="ECO:0000259" key="9">
    <source>
        <dbReference type="PROSITE" id="PS50102"/>
    </source>
</evidence>
<dbReference type="InterPro" id="IPR012677">
    <property type="entry name" value="Nucleotide-bd_a/b_plait_sf"/>
</dbReference>
<dbReference type="PANTHER" id="PTHR24009:SF11">
    <property type="entry name" value="ZINC FINGER CCCH DOMAIN-CONTAINING PROTEIN 53-LIKE"/>
    <property type="match status" value="1"/>
</dbReference>
<dbReference type="eggNOG" id="ENOG502QSSE">
    <property type="taxonomic scope" value="Eukaryota"/>
</dbReference>
<feature type="compositionally biased region" description="Basic and acidic residues" evidence="8">
    <location>
        <begin position="473"/>
        <end position="484"/>
    </location>
</feature>
<reference evidence="12" key="1">
    <citation type="submission" date="2013-01" db="EMBL/GenBank/DDBJ databases">
        <title>Draft Genome Sequence of a Mulberry Tree, Morus notabilis C.K. Schneid.</title>
        <authorList>
            <person name="He N."/>
            <person name="Zhao S."/>
        </authorList>
    </citation>
    <scope>NUCLEOTIDE SEQUENCE</scope>
</reference>
<evidence type="ECO:0000256" key="3">
    <source>
        <dbReference type="ARBA" id="ARBA00022833"/>
    </source>
</evidence>
<feature type="domain" description="C3H1-type" evidence="10">
    <location>
        <begin position="142"/>
        <end position="169"/>
    </location>
</feature>
<evidence type="ECO:0000256" key="4">
    <source>
        <dbReference type="ARBA" id="ARBA00022884"/>
    </source>
</evidence>
<evidence type="ECO:0000256" key="7">
    <source>
        <dbReference type="PROSITE-ProRule" id="PRU00723"/>
    </source>
</evidence>
<sequence length="563" mass="63140">MDSYEASRTVFSRIQSLEPENATKIMGYLLIQDYGEKEMIRLAFGPESLLHNLIIKAKTHLAILPKSSSSSSSSSSIFSSSPLNLISEPNPFSSPPLSYASALNKNISFGSSLYNSTSENLVEEILSPTSAYFESSENVNSGFGFRPCLYFARGFCKNGNTCRFLHGDSAFENNNNNTSNELEQCQDLLRLKKAAHSQFITGPAASFPYDNNSVSLLMQHQIDPPRSPTGAMMIGEEVQKFGRCRFERNESIMNPSSRQIYLTFPADSTFREEDVSNYFSIYGPVQDVRIPYQQKRMFGFVTFMYSETVKFILAKGNPHFVCDSRVLVKPYKEKGKIVEKKQLQQQQQQQQLDSGDYSLCSSPSGLDYDLHHGPSMFYNNTQEMLLMKKLEERANYQQAIELHGRRLMNLQLMDLKNHNYHRQAQFHRSLSSGSSIPFPNALPYSPKNRVLFVQPDETEQYVSEENNGGLSNGREENGDTGKELAKTDEESDLNESIEHILPDSLFASPKKSAVDHTTILSNSSEEPSEMTNGPLLSNSTLNLASPESVFSKCSGTLLAQFSS</sequence>
<dbReference type="Pfam" id="PF00076">
    <property type="entry name" value="RRM_1"/>
    <property type="match status" value="1"/>
</dbReference>
<dbReference type="PROSITE" id="PS50103">
    <property type="entry name" value="ZF_C3H1"/>
    <property type="match status" value="1"/>
</dbReference>
<dbReference type="InterPro" id="IPR000571">
    <property type="entry name" value="Znf_CCCH"/>
</dbReference>
<dbReference type="KEGG" id="mnt:21398428"/>
<dbReference type="SMART" id="SM00360">
    <property type="entry name" value="RRM"/>
    <property type="match status" value="1"/>
</dbReference>
<feature type="region of interest" description="Disordered" evidence="8">
    <location>
        <begin position="460"/>
        <end position="484"/>
    </location>
</feature>
<dbReference type="Pfam" id="PF23182">
    <property type="entry name" value="PABC_AtC3H46"/>
    <property type="match status" value="1"/>
</dbReference>
<dbReference type="GO" id="GO:0003677">
    <property type="term" value="F:DNA binding"/>
    <property type="evidence" value="ECO:0007669"/>
    <property type="project" value="UniProtKB-KW"/>
</dbReference>
<proteinExistence type="predicted"/>
<dbReference type="InterPro" id="IPR000504">
    <property type="entry name" value="RRM_dom"/>
</dbReference>
<dbReference type="InterPro" id="IPR034365">
    <property type="entry name" value="AtC3H46-like_RRM"/>
</dbReference>
<evidence type="ECO:0000313" key="11">
    <source>
        <dbReference type="EMBL" id="EXB93337.1"/>
    </source>
</evidence>
<dbReference type="PROSITE" id="PS50102">
    <property type="entry name" value="RRM"/>
    <property type="match status" value="1"/>
</dbReference>
<dbReference type="CDD" id="cd12458">
    <property type="entry name" value="RRM_AtC3H46_like"/>
    <property type="match status" value="1"/>
</dbReference>